<keyword evidence="2" id="KW-1185">Reference proteome</keyword>
<reference evidence="1 2" key="1">
    <citation type="submission" date="2023-01" db="EMBL/GenBank/DDBJ databases">
        <title>Halorubrum ezzemoulense from Santa Pola, Spain.</title>
        <authorList>
            <person name="Feng Y."/>
            <person name="Louyakis A.S."/>
            <person name="Gogarten J.P."/>
        </authorList>
    </citation>
    <scope>NUCLEOTIDE SEQUENCE [LARGE SCALE GENOMIC DNA]</scope>
    <source>
        <strain evidence="1 2">AMM015</strain>
    </source>
</reference>
<protein>
    <submittedName>
        <fullName evidence="1">Metallophosphoesterase</fullName>
    </submittedName>
</protein>
<feature type="non-terminal residue" evidence="1">
    <location>
        <position position="1"/>
    </location>
</feature>
<accession>A0ABT4Z906</accession>
<organism evidence="1 2">
    <name type="scientific">Halorubrum ezzemoulense</name>
    <name type="common">Halorubrum chaoviator</name>
    <dbReference type="NCBI Taxonomy" id="337243"/>
    <lineage>
        <taxon>Archaea</taxon>
        <taxon>Methanobacteriati</taxon>
        <taxon>Methanobacteriota</taxon>
        <taxon>Stenosarchaea group</taxon>
        <taxon>Halobacteria</taxon>
        <taxon>Halobacteriales</taxon>
        <taxon>Haloferacaceae</taxon>
        <taxon>Halorubrum</taxon>
    </lineage>
</organism>
<dbReference type="InterPro" id="IPR029052">
    <property type="entry name" value="Metallo-depent_PP-like"/>
</dbReference>
<feature type="non-terminal residue" evidence="1">
    <location>
        <position position="161"/>
    </location>
</feature>
<proteinExistence type="predicted"/>
<evidence type="ECO:0000313" key="1">
    <source>
        <dbReference type="EMBL" id="MDB2294654.1"/>
    </source>
</evidence>
<dbReference type="SUPFAM" id="SSF56300">
    <property type="entry name" value="Metallo-dependent phosphatases"/>
    <property type="match status" value="1"/>
</dbReference>
<evidence type="ECO:0000313" key="2">
    <source>
        <dbReference type="Proteomes" id="UP001210528"/>
    </source>
</evidence>
<gene>
    <name evidence="1" type="ORF">PM085_20905</name>
</gene>
<dbReference type="EMBL" id="JAQLUK010000290">
    <property type="protein sequence ID" value="MDB2294654.1"/>
    <property type="molecule type" value="Genomic_DNA"/>
</dbReference>
<sequence length="161" mass="17507">TASRGARRYQADQSAQAIETALYDLVTDQATVYDAAEDLGIADENIPAFRQSIQTVQETYTHLSDLVGDRSNVVIVSHLSPFNTSFDRHHSKGARKEDREAFHTGSIALKLITKTHDVYATISGHSHAFGYGTGDSETGSPHMLNLGYRGLGIVDISPTTN</sequence>
<comment type="caution">
    <text evidence="1">The sequence shown here is derived from an EMBL/GenBank/DDBJ whole genome shotgun (WGS) entry which is preliminary data.</text>
</comment>
<dbReference type="Proteomes" id="UP001210528">
    <property type="component" value="Unassembled WGS sequence"/>
</dbReference>
<name>A0ABT4Z906_HALEZ</name>